<dbReference type="Gene3D" id="1.10.760.10">
    <property type="entry name" value="Cytochrome c-like domain"/>
    <property type="match status" value="2"/>
</dbReference>
<dbReference type="GO" id="GO:0042597">
    <property type="term" value="C:periplasmic space"/>
    <property type="evidence" value="ECO:0007669"/>
    <property type="project" value="UniProtKB-SubCell"/>
</dbReference>
<dbReference type="InterPro" id="IPR036909">
    <property type="entry name" value="Cyt_c-like_dom_sf"/>
</dbReference>
<organism evidence="11 12">
    <name type="scientific">Flavobacterium columnare</name>
    <dbReference type="NCBI Taxonomy" id="996"/>
    <lineage>
        <taxon>Bacteria</taxon>
        <taxon>Pseudomonadati</taxon>
        <taxon>Bacteroidota</taxon>
        <taxon>Flavobacteriia</taxon>
        <taxon>Flavobacteriales</taxon>
        <taxon>Flavobacteriaceae</taxon>
        <taxon>Flavobacterium</taxon>
    </lineage>
</organism>
<name>A0AAI8GBB7_9FLAO</name>
<keyword evidence="5" id="KW-0574">Periplasm</keyword>
<dbReference type="AlphaFoldDB" id="A0AAI8GBB7"/>
<dbReference type="InterPro" id="IPR026259">
    <property type="entry name" value="MauG/Cytc_peroxidase"/>
</dbReference>
<dbReference type="PANTHER" id="PTHR30600">
    <property type="entry name" value="CYTOCHROME C PEROXIDASE-RELATED"/>
    <property type="match status" value="1"/>
</dbReference>
<dbReference type="PANTHER" id="PTHR30600:SF7">
    <property type="entry name" value="CYTOCHROME C PEROXIDASE-RELATED"/>
    <property type="match status" value="1"/>
</dbReference>
<evidence type="ECO:0000313" key="12">
    <source>
        <dbReference type="Proteomes" id="UP000304840"/>
    </source>
</evidence>
<feature type="binding site" description="covalent" evidence="8">
    <location>
        <position position="81"/>
    </location>
    <ligand>
        <name>heme c</name>
        <dbReference type="ChEBI" id="CHEBI:61717"/>
        <label>1</label>
    </ligand>
</feature>
<evidence type="ECO:0000256" key="4">
    <source>
        <dbReference type="ARBA" id="ARBA00022729"/>
    </source>
</evidence>
<dbReference type="PROSITE" id="PS51257">
    <property type="entry name" value="PROKAR_LIPOPROTEIN"/>
    <property type="match status" value="1"/>
</dbReference>
<dbReference type="Pfam" id="PF00034">
    <property type="entry name" value="Cytochrom_C"/>
    <property type="match status" value="1"/>
</dbReference>
<feature type="binding site" description="covalent" evidence="8">
    <location>
        <position position="227"/>
    </location>
    <ligand>
        <name>heme c</name>
        <dbReference type="ChEBI" id="CHEBI:61717"/>
        <label>2</label>
    </ligand>
</feature>
<dbReference type="SUPFAM" id="SSF46626">
    <property type="entry name" value="Cytochrome c"/>
    <property type="match status" value="2"/>
</dbReference>
<evidence type="ECO:0000313" key="11">
    <source>
        <dbReference type="EMBL" id="AMO20319.1"/>
    </source>
</evidence>
<evidence type="ECO:0000259" key="10">
    <source>
        <dbReference type="PROSITE" id="PS51007"/>
    </source>
</evidence>
<evidence type="ECO:0000256" key="1">
    <source>
        <dbReference type="ARBA" id="ARBA00004418"/>
    </source>
</evidence>
<comment type="PTM">
    <text evidence="8">Binds 2 heme groups per subunit.</text>
</comment>
<evidence type="ECO:0000256" key="9">
    <source>
        <dbReference type="PIRSR" id="PIRSR000294-2"/>
    </source>
</evidence>
<evidence type="ECO:0000256" key="2">
    <source>
        <dbReference type="ARBA" id="ARBA00022617"/>
    </source>
</evidence>
<keyword evidence="4" id="KW-0732">Signal</keyword>
<feature type="binding site" description="axial binding residue" evidence="9">
    <location>
        <position position="85"/>
    </location>
    <ligand>
        <name>heme c</name>
        <dbReference type="ChEBI" id="CHEBI:61717"/>
        <label>1</label>
    </ligand>
    <ligandPart>
        <name>Fe</name>
        <dbReference type="ChEBI" id="CHEBI:18248"/>
    </ligandPart>
</feature>
<feature type="domain" description="Cytochrome c" evidence="10">
    <location>
        <begin position="213"/>
        <end position="331"/>
    </location>
</feature>
<evidence type="ECO:0000256" key="5">
    <source>
        <dbReference type="ARBA" id="ARBA00022764"/>
    </source>
</evidence>
<evidence type="ECO:0000256" key="3">
    <source>
        <dbReference type="ARBA" id="ARBA00022723"/>
    </source>
</evidence>
<protein>
    <submittedName>
        <fullName evidence="11">C-type cytochrome</fullName>
    </submittedName>
</protein>
<proteinExistence type="predicted"/>
<dbReference type="GO" id="GO:0046872">
    <property type="term" value="F:metal ion binding"/>
    <property type="evidence" value="ECO:0007669"/>
    <property type="project" value="UniProtKB-KW"/>
</dbReference>
<dbReference type="EMBL" id="CP010992">
    <property type="protein sequence ID" value="AMO20319.1"/>
    <property type="molecule type" value="Genomic_DNA"/>
</dbReference>
<dbReference type="GO" id="GO:0020037">
    <property type="term" value="F:heme binding"/>
    <property type="evidence" value="ECO:0007669"/>
    <property type="project" value="InterPro"/>
</dbReference>
<dbReference type="GO" id="GO:0004130">
    <property type="term" value="F:cytochrome-c peroxidase activity"/>
    <property type="evidence" value="ECO:0007669"/>
    <property type="project" value="TreeGrafter"/>
</dbReference>
<evidence type="ECO:0000256" key="6">
    <source>
        <dbReference type="ARBA" id="ARBA00023002"/>
    </source>
</evidence>
<dbReference type="InterPro" id="IPR004852">
    <property type="entry name" value="Di-haem_cyt_c_peroxidsae"/>
</dbReference>
<feature type="binding site" description="axial binding residue" evidence="9">
    <location>
        <position position="306"/>
    </location>
    <ligand>
        <name>heme c</name>
        <dbReference type="ChEBI" id="CHEBI:61717"/>
        <label>2</label>
    </ligand>
    <ligandPart>
        <name>Fe</name>
        <dbReference type="ChEBI" id="CHEBI:18248"/>
    </ligandPart>
</feature>
<dbReference type="InterPro" id="IPR009056">
    <property type="entry name" value="Cyt_c-like_dom"/>
</dbReference>
<accession>A0AAI8GBB7</accession>
<dbReference type="Proteomes" id="UP000304840">
    <property type="component" value="Chromosome"/>
</dbReference>
<dbReference type="PIRSF" id="PIRSF000294">
    <property type="entry name" value="Cytochrome-c_peroxidase"/>
    <property type="match status" value="1"/>
</dbReference>
<comment type="cofactor">
    <cofactor evidence="8">
        <name>heme</name>
        <dbReference type="ChEBI" id="CHEBI:30413"/>
    </cofactor>
    <text evidence="8">Binds 2 heme groups.</text>
</comment>
<feature type="binding site" description="axial binding residue" evidence="9">
    <location>
        <position position="231"/>
    </location>
    <ligand>
        <name>heme c</name>
        <dbReference type="ChEBI" id="CHEBI:61717"/>
        <label>2</label>
    </ligand>
    <ligandPart>
        <name>Fe</name>
        <dbReference type="ChEBI" id="CHEBI:18248"/>
    </ligandPart>
</feature>
<dbReference type="RefSeq" id="WP_138425336.1">
    <property type="nucleotide sequence ID" value="NZ_CP010992.1"/>
</dbReference>
<dbReference type="GO" id="GO:0009055">
    <property type="term" value="F:electron transfer activity"/>
    <property type="evidence" value="ECO:0007669"/>
    <property type="project" value="InterPro"/>
</dbReference>
<gene>
    <name evidence="11" type="ORF">UN65_08165</name>
</gene>
<reference evidence="12" key="1">
    <citation type="submission" date="2016-03" db="EMBL/GenBank/DDBJ databases">
        <title>Flavobacterium columnare strain B185, complete genome.</title>
        <authorList>
            <person name="Sundberg L.-R."/>
            <person name="Papponen P."/>
            <person name="Laanto E."/>
        </authorList>
    </citation>
    <scope>NUCLEOTIDE SEQUENCE [LARGE SCALE GENOMIC DNA]</scope>
    <source>
        <strain evidence="12">B185</strain>
    </source>
</reference>
<dbReference type="PROSITE" id="PS51007">
    <property type="entry name" value="CYTC"/>
    <property type="match status" value="1"/>
</dbReference>
<evidence type="ECO:0000256" key="8">
    <source>
        <dbReference type="PIRSR" id="PIRSR000294-1"/>
    </source>
</evidence>
<feature type="binding site" description="covalent" evidence="8">
    <location>
        <position position="230"/>
    </location>
    <ligand>
        <name>heme c</name>
        <dbReference type="ChEBI" id="CHEBI:61717"/>
        <label>2</label>
    </ligand>
</feature>
<comment type="subcellular location">
    <subcellularLocation>
        <location evidence="1">Periplasm</location>
    </subcellularLocation>
</comment>
<keyword evidence="7 9" id="KW-0408">Iron</keyword>
<dbReference type="InterPro" id="IPR051395">
    <property type="entry name" value="Cytochrome_c_Peroxidase/MauG"/>
</dbReference>
<keyword evidence="3 9" id="KW-0479">Metal-binding</keyword>
<keyword evidence="6" id="KW-0560">Oxidoreductase</keyword>
<feature type="binding site" description="covalent" evidence="8">
    <location>
        <position position="84"/>
    </location>
    <ligand>
        <name>heme c</name>
        <dbReference type="ChEBI" id="CHEBI:61717"/>
        <label>1</label>
    </ligand>
</feature>
<dbReference type="Pfam" id="PF03150">
    <property type="entry name" value="CCP_MauG"/>
    <property type="match status" value="1"/>
</dbReference>
<keyword evidence="2 8" id="KW-0349">Heme</keyword>
<sequence>MKKTVFLIPLIIFVGCKKQGQEDFSKSTENEQTKSELLIKSSSFFKSISTITEEPIPEEKINLGKKLYFDSSLSKNGTISCNSCHNLENFGVDNKPLSLGDTKKLGGRNSPSSIYASLHSMQFWDGRAKDVEEQAGGPLLNPVEHSLPSKEFLENKLRENPEYVTLFKKVYPNEKEPITFSNITNAIGSFERKLHPKSRFDSYLDGDEKALSDNEKEGLKSFMDNNCVMCHSGVALGGQMIQKFGIYGNYTNLTHSKKVDKGVFERTQKTGDEFMFKVPSLRNAEKTFPYFHDGSVTSLSEAIKIMGKIQLNKNLSEQEINNIEAFLKALTADVDPKYKKA</sequence>
<evidence type="ECO:0000256" key="7">
    <source>
        <dbReference type="ARBA" id="ARBA00023004"/>
    </source>
</evidence>
<reference evidence="11 12" key="2">
    <citation type="submission" date="2019-05" db="EMBL/GenBank/DDBJ databases">
        <authorList>
            <person name="Ravantti J.J."/>
        </authorList>
    </citation>
    <scope>NUCLEOTIDE SEQUENCE [LARGE SCALE GENOMIC DNA]</scope>
    <source>
        <strain evidence="11 12">B185</strain>
    </source>
</reference>